<feature type="compositionally biased region" description="Polar residues" evidence="1">
    <location>
        <begin position="776"/>
        <end position="786"/>
    </location>
</feature>
<name>A0A9W3AYE0_BIOGL</name>
<evidence type="ECO:0000256" key="1">
    <source>
        <dbReference type="SAM" id="MobiDB-lite"/>
    </source>
</evidence>
<dbReference type="GO" id="GO:0000776">
    <property type="term" value="C:kinetochore"/>
    <property type="evidence" value="ECO:0007669"/>
    <property type="project" value="TreeGrafter"/>
</dbReference>
<feature type="compositionally biased region" description="Polar residues" evidence="1">
    <location>
        <begin position="653"/>
        <end position="667"/>
    </location>
</feature>
<dbReference type="PANTHER" id="PTHR14382:SF1">
    <property type="entry name" value="MDM2-BINDING PROTEIN"/>
    <property type="match status" value="1"/>
</dbReference>
<evidence type="ECO:0000259" key="2">
    <source>
        <dbReference type="Pfam" id="PF14920"/>
    </source>
</evidence>
<dbReference type="AlphaFoldDB" id="A0A9W3AYE0"/>
<feature type="region of interest" description="Disordered" evidence="1">
    <location>
        <begin position="722"/>
        <end position="881"/>
    </location>
</feature>
<feature type="compositionally biased region" description="Basic and acidic residues" evidence="1">
    <location>
        <begin position="730"/>
        <end position="741"/>
    </location>
</feature>
<evidence type="ECO:0000313" key="4">
    <source>
        <dbReference type="RefSeq" id="XP_055892235.1"/>
    </source>
</evidence>
<dbReference type="InterPro" id="IPR029418">
    <property type="entry name" value="MTBP_C"/>
</dbReference>
<feature type="compositionally biased region" description="Polar residues" evidence="1">
    <location>
        <begin position="848"/>
        <end position="864"/>
    </location>
</feature>
<evidence type="ECO:0000313" key="3">
    <source>
        <dbReference type="Proteomes" id="UP001165740"/>
    </source>
</evidence>
<dbReference type="InterPro" id="IPR039061">
    <property type="entry name" value="MTBP"/>
</dbReference>
<dbReference type="Pfam" id="PF14920">
    <property type="entry name" value="MTBP_C"/>
    <property type="match status" value="1"/>
</dbReference>
<feature type="compositionally biased region" description="Basic and acidic residues" evidence="1">
    <location>
        <begin position="865"/>
        <end position="876"/>
    </location>
</feature>
<feature type="compositionally biased region" description="Basic and acidic residues" evidence="1">
    <location>
        <begin position="668"/>
        <end position="685"/>
    </location>
</feature>
<dbReference type="GeneID" id="106069483"/>
<protein>
    <submittedName>
        <fullName evidence="4">Uncharacterized protein LOC106069483</fullName>
    </submittedName>
</protein>
<accession>A0A9W3AYE0</accession>
<proteinExistence type="predicted"/>
<keyword evidence="3" id="KW-1185">Reference proteome</keyword>
<dbReference type="GO" id="GO:0034501">
    <property type="term" value="P:protein localization to kinetochore"/>
    <property type="evidence" value="ECO:0007669"/>
    <property type="project" value="TreeGrafter"/>
</dbReference>
<feature type="domain" description="MDN2-binding protein C-terminal" evidence="2">
    <location>
        <begin position="813"/>
        <end position="945"/>
    </location>
</feature>
<sequence>MKMKRTVLILFHDHKIKNIKEDFIKNVVSVAHSALENELFMLIKTWVDVNTSVNILHSKEWITPSELQSLISSLDDSFTNTNQISDQHDLSSVLHKMADSLPYLGTHLSVIFIFGTTKENDLQCKSFLSIAGALKRLTEWHNAEVIINKLTSQLPATGQKLLEMGNFRLLDTLNLPSRPFLGWAGSLVLMNKCEGKGFVLPGYELECDDWVSFLQYKLSPLRCLPKKPRCNTRKFVNQQISDLKQHVLGRCIEILQEVDLQTVPLFLFDKWTLILAVKDGVSSSVINYIQEMQQTGLLARLRIYNDVKEIPLCGELPNVRTEAWKERIISNYCHLIDPEEINIGYEYKYLYFILLPQAPPNNASHLSVMAQVLLSPYEINESIFEMFGDARFGNSSNNSAHCQDLDLLKTKDELYIQPDKFVQLLEFFTKNPDSLKYTQDVLSSIPKEQIEPFCDKKIPYKCDDSSWIRESSMSHERRILEARESVRTNSQKYDSVQSSASRDDSDKNIDSWDFNVLDLLQRYHYLESSTHVAPIKVKGRGLCRYESHPDYSLSWPNSQHLLAPDIYYYRDENDLLFERMYAKIRDRSNDVDTGSSFISPLKKKTRKTAVISSSLRSSSCHIKGNTESKEISFSSPSLFSFTHSKHVRAPMENSDSTQENYQPSQSAVEKRPRKETGIDRLKRTESFTQPLRVSPRKLALTKSASSTVLLDVESRQKNCTKNQAVMSEAQTKRSSDTKLHVALDLPSRSRTSYRDVGTAVQSRSRSSNRDLGLTPAVQSRSSSSNRDLGLTPAVQSRSRSSNRDLGLTPAVQSGSRSSNRDLGVTPAVQSRSRSGTKDLGVRPDAQSENRSSTQESPGASNSTTEKNDQKKSDRMKRSQRHKLKLQAIVDNVLNEKGVKKGDKIFDSCARNLFNVSLVLLKTFTSSRNLTEEMKNVVCAQVDQIISLELRRSKGR</sequence>
<dbReference type="Proteomes" id="UP001165740">
    <property type="component" value="Chromosome 7"/>
</dbReference>
<feature type="region of interest" description="Disordered" evidence="1">
    <location>
        <begin position="648"/>
        <end position="690"/>
    </location>
</feature>
<feature type="compositionally biased region" description="Basic and acidic residues" evidence="1">
    <location>
        <begin position="835"/>
        <end position="847"/>
    </location>
</feature>
<dbReference type="RefSeq" id="XP_055892235.1">
    <property type="nucleotide sequence ID" value="XM_056036260.1"/>
</dbReference>
<gene>
    <name evidence="4" type="primary">LOC106069483</name>
</gene>
<organism evidence="3 4">
    <name type="scientific">Biomphalaria glabrata</name>
    <name type="common">Bloodfluke planorb</name>
    <name type="synonym">Freshwater snail</name>
    <dbReference type="NCBI Taxonomy" id="6526"/>
    <lineage>
        <taxon>Eukaryota</taxon>
        <taxon>Metazoa</taxon>
        <taxon>Spiralia</taxon>
        <taxon>Lophotrochozoa</taxon>
        <taxon>Mollusca</taxon>
        <taxon>Gastropoda</taxon>
        <taxon>Heterobranchia</taxon>
        <taxon>Euthyneura</taxon>
        <taxon>Panpulmonata</taxon>
        <taxon>Hygrophila</taxon>
        <taxon>Lymnaeoidea</taxon>
        <taxon>Planorbidae</taxon>
        <taxon>Biomphalaria</taxon>
    </lineage>
</organism>
<dbReference type="GO" id="GO:0031396">
    <property type="term" value="P:regulation of protein ubiquitination"/>
    <property type="evidence" value="ECO:0007669"/>
    <property type="project" value="InterPro"/>
</dbReference>
<dbReference type="OMA" id="HSKEWIT"/>
<dbReference type="PANTHER" id="PTHR14382">
    <property type="entry name" value="MDM2-BINDING PROTEIN"/>
    <property type="match status" value="1"/>
</dbReference>
<reference evidence="4" key="1">
    <citation type="submission" date="2025-08" db="UniProtKB">
        <authorList>
            <consortium name="RefSeq"/>
        </authorList>
    </citation>
    <scope>IDENTIFICATION</scope>
</reference>
<dbReference type="OrthoDB" id="8633268at2759"/>
<dbReference type="GO" id="GO:0007089">
    <property type="term" value="P:traversing start control point of mitotic cell cycle"/>
    <property type="evidence" value="ECO:0007669"/>
    <property type="project" value="TreeGrafter"/>
</dbReference>